<dbReference type="GO" id="GO:0004869">
    <property type="term" value="F:cysteine-type endopeptidase inhibitor activity"/>
    <property type="evidence" value="ECO:0007669"/>
    <property type="project" value="UniProtKB-KW"/>
</dbReference>
<dbReference type="InterPro" id="IPR046350">
    <property type="entry name" value="Cystatin_sf"/>
</dbReference>
<keyword evidence="6" id="KW-1185">Reference proteome</keyword>
<proteinExistence type="predicted"/>
<dbReference type="CDD" id="cd00042">
    <property type="entry name" value="CY"/>
    <property type="match status" value="1"/>
</dbReference>
<dbReference type="PANTHER" id="PTHR47364">
    <property type="entry name" value="CYSTEINE PROTEINASE INHIBITOR 5"/>
    <property type="match status" value="1"/>
</dbReference>
<dbReference type="Gene3D" id="3.10.450.10">
    <property type="match status" value="1"/>
</dbReference>
<dbReference type="Proteomes" id="UP000886595">
    <property type="component" value="Unassembled WGS sequence"/>
</dbReference>
<feature type="compositionally biased region" description="Basic and acidic residues" evidence="3">
    <location>
        <begin position="1"/>
        <end position="10"/>
    </location>
</feature>
<organism evidence="5 6">
    <name type="scientific">Brassica carinata</name>
    <name type="common">Ethiopian mustard</name>
    <name type="synonym">Abyssinian cabbage</name>
    <dbReference type="NCBI Taxonomy" id="52824"/>
    <lineage>
        <taxon>Eukaryota</taxon>
        <taxon>Viridiplantae</taxon>
        <taxon>Streptophyta</taxon>
        <taxon>Embryophyta</taxon>
        <taxon>Tracheophyta</taxon>
        <taxon>Spermatophyta</taxon>
        <taxon>Magnoliopsida</taxon>
        <taxon>eudicotyledons</taxon>
        <taxon>Gunneridae</taxon>
        <taxon>Pentapetalae</taxon>
        <taxon>rosids</taxon>
        <taxon>malvids</taxon>
        <taxon>Brassicales</taxon>
        <taxon>Brassicaceae</taxon>
        <taxon>Brassiceae</taxon>
        <taxon>Brassica</taxon>
    </lineage>
</organism>
<dbReference type="PANTHER" id="PTHR47364:SF2">
    <property type="entry name" value="CYSTEINE PROTEINASE INHIBITOR 5"/>
    <property type="match status" value="1"/>
</dbReference>
<feature type="region of interest" description="Disordered" evidence="3">
    <location>
        <begin position="1"/>
        <end position="22"/>
    </location>
</feature>
<keyword evidence="1" id="KW-0646">Protease inhibitor</keyword>
<reference evidence="5 6" key="1">
    <citation type="submission" date="2020-02" db="EMBL/GenBank/DDBJ databases">
        <authorList>
            <person name="Ma Q."/>
            <person name="Huang Y."/>
            <person name="Song X."/>
            <person name="Pei D."/>
        </authorList>
    </citation>
    <scope>NUCLEOTIDE SEQUENCE [LARGE SCALE GENOMIC DNA]</scope>
    <source>
        <strain evidence="5">Sxm20200214</strain>
        <tissue evidence="5">Leaf</tissue>
    </source>
</reference>
<comment type="caution">
    <text evidence="5">The sequence shown here is derived from an EMBL/GenBank/DDBJ whole genome shotgun (WGS) entry which is preliminary data.</text>
</comment>
<dbReference type="AlphaFoldDB" id="A0A8X7VKQ6"/>
<keyword evidence="2" id="KW-0789">Thiol protease inhibitor</keyword>
<dbReference type="OrthoDB" id="1109061at2759"/>
<evidence type="ECO:0000256" key="3">
    <source>
        <dbReference type="SAM" id="MobiDB-lite"/>
    </source>
</evidence>
<evidence type="ECO:0000256" key="1">
    <source>
        <dbReference type="ARBA" id="ARBA00022690"/>
    </source>
</evidence>
<evidence type="ECO:0000256" key="2">
    <source>
        <dbReference type="ARBA" id="ARBA00022704"/>
    </source>
</evidence>
<gene>
    <name evidence="5" type="ORF">Bca52824_024553</name>
</gene>
<name>A0A8X7VKQ6_BRACI</name>
<sequence>MKKEEHTKGEDNEEFEGGWHPIKDIKDPCLVVIAKFAISEYNKHNNLSLKFQTIVAGDEQFVGGINYRLVLNVTDGSKEGSMMYEAEVFKQAWLYFMELN</sequence>
<dbReference type="Pfam" id="PF16845">
    <property type="entry name" value="SQAPI"/>
    <property type="match status" value="1"/>
</dbReference>
<dbReference type="SMART" id="SM00043">
    <property type="entry name" value="CY"/>
    <property type="match status" value="1"/>
</dbReference>
<dbReference type="SUPFAM" id="SSF54403">
    <property type="entry name" value="Cystatin/monellin"/>
    <property type="match status" value="1"/>
</dbReference>
<accession>A0A8X7VKQ6</accession>
<protein>
    <recommendedName>
        <fullName evidence="4">Cystatin domain-containing protein</fullName>
    </recommendedName>
</protein>
<evidence type="ECO:0000259" key="4">
    <source>
        <dbReference type="SMART" id="SM00043"/>
    </source>
</evidence>
<evidence type="ECO:0000313" key="5">
    <source>
        <dbReference type="EMBL" id="KAG2312996.1"/>
    </source>
</evidence>
<dbReference type="InterPro" id="IPR000010">
    <property type="entry name" value="Cystatin_dom"/>
</dbReference>
<evidence type="ECO:0000313" key="6">
    <source>
        <dbReference type="Proteomes" id="UP000886595"/>
    </source>
</evidence>
<feature type="domain" description="Cystatin" evidence="4">
    <location>
        <begin position="14"/>
        <end position="96"/>
    </location>
</feature>
<dbReference type="EMBL" id="JAAMPC010000005">
    <property type="protein sequence ID" value="KAG2312996.1"/>
    <property type="molecule type" value="Genomic_DNA"/>
</dbReference>